<dbReference type="Proteomes" id="UP001497480">
    <property type="component" value="Unassembled WGS sequence"/>
</dbReference>
<sequence>MVVFSCTDESGMLMFAIGNDRFATEFRSVHNENDDDDDDDDDNGIDVAPAA</sequence>
<evidence type="ECO:0000256" key="1">
    <source>
        <dbReference type="SAM" id="MobiDB-lite"/>
    </source>
</evidence>
<dbReference type="AlphaFoldDB" id="A0AAV1X2G7"/>
<feature type="compositionally biased region" description="Acidic residues" evidence="1">
    <location>
        <begin position="33"/>
        <end position="44"/>
    </location>
</feature>
<name>A0AAV1X2G7_LUPLU</name>
<proteinExistence type="predicted"/>
<comment type="caution">
    <text evidence="2">The sequence shown here is derived from an EMBL/GenBank/DDBJ whole genome shotgun (WGS) entry which is preliminary data.</text>
</comment>
<reference evidence="2 3" key="1">
    <citation type="submission" date="2024-03" db="EMBL/GenBank/DDBJ databases">
        <authorList>
            <person name="Martinez-Hernandez J."/>
        </authorList>
    </citation>
    <scope>NUCLEOTIDE SEQUENCE [LARGE SCALE GENOMIC DNA]</scope>
</reference>
<protein>
    <submittedName>
        <fullName evidence="2">Uncharacterized protein</fullName>
    </submittedName>
</protein>
<evidence type="ECO:0000313" key="2">
    <source>
        <dbReference type="EMBL" id="CAL0315859.1"/>
    </source>
</evidence>
<accession>A0AAV1X2G7</accession>
<dbReference type="EMBL" id="CAXHTB010000011">
    <property type="protein sequence ID" value="CAL0315859.1"/>
    <property type="molecule type" value="Genomic_DNA"/>
</dbReference>
<feature type="region of interest" description="Disordered" evidence="1">
    <location>
        <begin position="30"/>
        <end position="51"/>
    </location>
</feature>
<keyword evidence="3" id="KW-1185">Reference proteome</keyword>
<gene>
    <name evidence="2" type="ORF">LLUT_LOCUS16919</name>
</gene>
<organism evidence="2 3">
    <name type="scientific">Lupinus luteus</name>
    <name type="common">European yellow lupine</name>
    <dbReference type="NCBI Taxonomy" id="3873"/>
    <lineage>
        <taxon>Eukaryota</taxon>
        <taxon>Viridiplantae</taxon>
        <taxon>Streptophyta</taxon>
        <taxon>Embryophyta</taxon>
        <taxon>Tracheophyta</taxon>
        <taxon>Spermatophyta</taxon>
        <taxon>Magnoliopsida</taxon>
        <taxon>eudicotyledons</taxon>
        <taxon>Gunneridae</taxon>
        <taxon>Pentapetalae</taxon>
        <taxon>rosids</taxon>
        <taxon>fabids</taxon>
        <taxon>Fabales</taxon>
        <taxon>Fabaceae</taxon>
        <taxon>Papilionoideae</taxon>
        <taxon>50 kb inversion clade</taxon>
        <taxon>genistoids sensu lato</taxon>
        <taxon>core genistoids</taxon>
        <taxon>Genisteae</taxon>
        <taxon>Lupinus</taxon>
    </lineage>
</organism>
<evidence type="ECO:0000313" key="3">
    <source>
        <dbReference type="Proteomes" id="UP001497480"/>
    </source>
</evidence>